<dbReference type="InterPro" id="IPR004624">
    <property type="entry name" value="YjdM"/>
</dbReference>
<evidence type="ECO:0000256" key="1">
    <source>
        <dbReference type="ARBA" id="ARBA00009248"/>
    </source>
</evidence>
<dbReference type="PANTHER" id="PTHR30305:SF3">
    <property type="entry name" value="PROTEIN YJDM"/>
    <property type="match status" value="1"/>
</dbReference>
<dbReference type="Gene3D" id="2.30.30.40">
    <property type="entry name" value="SH3 Domains"/>
    <property type="match status" value="1"/>
</dbReference>
<evidence type="ECO:0000313" key="5">
    <source>
        <dbReference type="Proteomes" id="UP001381003"/>
    </source>
</evidence>
<feature type="domain" description="Protein YjdM C-terminal" evidence="2">
    <location>
        <begin position="50"/>
        <end position="120"/>
    </location>
</feature>
<dbReference type="RefSeq" id="WP_338538612.1">
    <property type="nucleotide sequence ID" value="NZ_CP104874.1"/>
</dbReference>
<reference evidence="4 5" key="1">
    <citation type="submission" date="2022-09" db="EMBL/GenBank/DDBJ databases">
        <title>Complete genome sequence of Janibacter terrae strain COS04-44, PCL-degrading bacteria isolated from oil spilled coast.</title>
        <authorList>
            <person name="Park H."/>
            <person name="Kim J.Y."/>
            <person name="An S.H."/>
            <person name="Lee C.M."/>
            <person name="Weon H.-Y."/>
        </authorList>
    </citation>
    <scope>NUCLEOTIDE SEQUENCE [LARGE SCALE GENOMIC DNA]</scope>
    <source>
        <strain evidence="4 5">COS04-44</strain>
    </source>
</reference>
<dbReference type="PANTHER" id="PTHR30305">
    <property type="entry name" value="PROTEIN YJDM-RELATED"/>
    <property type="match status" value="1"/>
</dbReference>
<keyword evidence="5" id="KW-1185">Reference proteome</keyword>
<dbReference type="NCBIfam" id="TIGR00686">
    <property type="entry name" value="phnA"/>
    <property type="match status" value="1"/>
</dbReference>
<dbReference type="InterPro" id="IPR013988">
    <property type="entry name" value="YjdM_C"/>
</dbReference>
<dbReference type="Gene3D" id="2.20.25.10">
    <property type="match status" value="1"/>
</dbReference>
<name>A0ABZ2FES6_9MICO</name>
<organism evidence="4 5">
    <name type="scientific">Janibacter terrae</name>
    <dbReference type="NCBI Taxonomy" id="103817"/>
    <lineage>
        <taxon>Bacteria</taxon>
        <taxon>Bacillati</taxon>
        <taxon>Actinomycetota</taxon>
        <taxon>Actinomycetes</taxon>
        <taxon>Micrococcales</taxon>
        <taxon>Intrasporangiaceae</taxon>
        <taxon>Janibacter</taxon>
    </lineage>
</organism>
<dbReference type="SUPFAM" id="SSF57783">
    <property type="entry name" value="Zinc beta-ribbon"/>
    <property type="match status" value="1"/>
</dbReference>
<feature type="domain" description="Protein YjdM N-terminal" evidence="3">
    <location>
        <begin position="4"/>
        <end position="33"/>
    </location>
</feature>
<accession>A0ABZ2FES6</accession>
<evidence type="ECO:0000259" key="2">
    <source>
        <dbReference type="Pfam" id="PF03831"/>
    </source>
</evidence>
<evidence type="ECO:0000313" key="4">
    <source>
        <dbReference type="EMBL" id="WWF05817.1"/>
    </source>
</evidence>
<comment type="similarity">
    <text evidence="1">Belongs to the YjdM family.</text>
</comment>
<dbReference type="EMBL" id="CP104874">
    <property type="protein sequence ID" value="WWF05817.1"/>
    <property type="molecule type" value="Genomic_DNA"/>
</dbReference>
<proteinExistence type="inferred from homology"/>
<dbReference type="InterPro" id="IPR013987">
    <property type="entry name" value="YjdM_N"/>
</dbReference>
<evidence type="ECO:0000259" key="3">
    <source>
        <dbReference type="Pfam" id="PF08274"/>
    </source>
</evidence>
<dbReference type="Pfam" id="PF03831">
    <property type="entry name" value="YjdM"/>
    <property type="match status" value="1"/>
</dbReference>
<dbReference type="Pfam" id="PF08274">
    <property type="entry name" value="Zn_Ribbon_YjdM"/>
    <property type="match status" value="1"/>
</dbReference>
<sequence>MSDQLPACPECASEFTYASGALLTCPMCAHEWSPDDAPAPGPDAAEPVTKDAVGNVLVDGDSVTVVRGLKVKGSGGGVLKIGTKVRSIRIIPDRGDGHDLEAKVAPFGEILLKSSVVKKAD</sequence>
<gene>
    <name evidence="4" type="ORF">N5P18_02765</name>
</gene>
<dbReference type="Proteomes" id="UP001381003">
    <property type="component" value="Chromosome"/>
</dbReference>
<protein>
    <submittedName>
        <fullName evidence="4">Zinc ribbon domain-containing protein YjdM</fullName>
    </submittedName>
</protein>
<dbReference type="SUPFAM" id="SSF82057">
    <property type="entry name" value="Prokaryotic SH3-related domain"/>
    <property type="match status" value="1"/>
</dbReference>